<comment type="caution">
    <text evidence="1">The sequence shown here is derived from an EMBL/GenBank/DDBJ whole genome shotgun (WGS) entry which is preliminary data.</text>
</comment>
<accession>A0ABX1T122</accession>
<dbReference type="EMBL" id="JAAIIJ010000027">
    <property type="protein sequence ID" value="NMN02722.1"/>
    <property type="molecule type" value="Genomic_DNA"/>
</dbReference>
<evidence type="ECO:0000313" key="1">
    <source>
        <dbReference type="EMBL" id="NMN02722.1"/>
    </source>
</evidence>
<keyword evidence="2" id="KW-1185">Reference proteome</keyword>
<sequence>MRKRAAERILRLWKDGMDWHDIAAIAGVPYEAVSDLISATMKGEGDVSDVRTAGEAGQLALF</sequence>
<protein>
    <submittedName>
        <fullName evidence="1">Uncharacterized protein</fullName>
    </submittedName>
</protein>
<organism evidence="1 2">
    <name type="scientific">Bifidobacterium panos</name>
    <dbReference type="NCBI Taxonomy" id="2675321"/>
    <lineage>
        <taxon>Bacteria</taxon>
        <taxon>Bacillati</taxon>
        <taxon>Actinomycetota</taxon>
        <taxon>Actinomycetes</taxon>
        <taxon>Bifidobacteriales</taxon>
        <taxon>Bifidobacteriaceae</taxon>
        <taxon>Bifidobacterium</taxon>
    </lineage>
</organism>
<dbReference type="RefSeq" id="WP_172146854.1">
    <property type="nucleotide sequence ID" value="NZ_JAAIIJ010000027.1"/>
</dbReference>
<evidence type="ECO:0000313" key="2">
    <source>
        <dbReference type="Proteomes" id="UP000553756"/>
    </source>
</evidence>
<dbReference type="Proteomes" id="UP000553756">
    <property type="component" value="Unassembled WGS sequence"/>
</dbReference>
<name>A0ABX1T122_9BIFI</name>
<reference evidence="1 2" key="1">
    <citation type="submission" date="2020-02" db="EMBL/GenBank/DDBJ databases">
        <title>Characterization of phylogenetic diversity of novel bifidobacterial species isolated in Czech ZOOs.</title>
        <authorList>
            <person name="Lugli G.A."/>
            <person name="Vera N.B."/>
            <person name="Ventura M."/>
        </authorList>
    </citation>
    <scope>NUCLEOTIDE SEQUENCE [LARGE SCALE GENOMIC DNA]</scope>
    <source>
        <strain evidence="1 2">DSM 109963</strain>
    </source>
</reference>
<proteinExistence type="predicted"/>
<gene>
    <name evidence="1" type="ORF">G1C94_1344</name>
</gene>